<evidence type="ECO:0000256" key="1">
    <source>
        <dbReference type="ARBA" id="ARBA00004477"/>
    </source>
</evidence>
<name>A0A1G4J444_9SACH</name>
<keyword evidence="6 12" id="KW-0328">Glycosyltransferase</keyword>
<feature type="transmembrane region" description="Helical" evidence="12">
    <location>
        <begin position="345"/>
        <end position="364"/>
    </location>
</feature>
<feature type="transmembrane region" description="Helical" evidence="12">
    <location>
        <begin position="200"/>
        <end position="227"/>
    </location>
</feature>
<evidence type="ECO:0000256" key="8">
    <source>
        <dbReference type="ARBA" id="ARBA00022692"/>
    </source>
</evidence>
<dbReference type="GO" id="GO:0006506">
    <property type="term" value="P:GPI anchor biosynthetic process"/>
    <property type="evidence" value="ECO:0007669"/>
    <property type="project" value="UniProtKB-UniPathway"/>
</dbReference>
<dbReference type="Proteomes" id="UP000191024">
    <property type="component" value="Chromosome C"/>
</dbReference>
<comment type="pathway">
    <text evidence="2 12">Glycolipid biosynthesis; glycosylphosphatidylinositol-anchor biosynthesis.</text>
</comment>
<reference evidence="14" key="1">
    <citation type="submission" date="2016-03" db="EMBL/GenBank/DDBJ databases">
        <authorList>
            <person name="Devillers H."/>
        </authorList>
    </citation>
    <scope>NUCLEOTIDE SEQUENCE [LARGE SCALE GENOMIC DNA]</scope>
</reference>
<dbReference type="InterPro" id="IPR007315">
    <property type="entry name" value="PIG-V/Gpi18"/>
</dbReference>
<feature type="transmembrane region" description="Helical" evidence="12">
    <location>
        <begin position="403"/>
        <end position="422"/>
    </location>
</feature>
<evidence type="ECO:0000256" key="6">
    <source>
        <dbReference type="ARBA" id="ARBA00022676"/>
    </source>
</evidence>
<evidence type="ECO:0000256" key="3">
    <source>
        <dbReference type="ARBA" id="ARBA00008698"/>
    </source>
</evidence>
<evidence type="ECO:0000256" key="11">
    <source>
        <dbReference type="ARBA" id="ARBA00023136"/>
    </source>
</evidence>
<keyword evidence="14" id="KW-1185">Reference proteome</keyword>
<comment type="function">
    <text evidence="12">Mannosyltransferase involved in glycosylphosphatidylinositol-anchor biosynthesis.</text>
</comment>
<feature type="transmembrane region" description="Helical" evidence="12">
    <location>
        <begin position="313"/>
        <end position="333"/>
    </location>
</feature>
<comment type="caution">
    <text evidence="12">Lacks conserved residue(s) required for the propagation of feature annotation.</text>
</comment>
<dbReference type="AlphaFoldDB" id="A0A1G4J444"/>
<evidence type="ECO:0000256" key="2">
    <source>
        <dbReference type="ARBA" id="ARBA00004687"/>
    </source>
</evidence>
<dbReference type="EMBL" id="LT598466">
    <property type="protein sequence ID" value="SCU84415.1"/>
    <property type="molecule type" value="Genomic_DNA"/>
</dbReference>
<evidence type="ECO:0000256" key="9">
    <source>
        <dbReference type="ARBA" id="ARBA00022824"/>
    </source>
</evidence>
<keyword evidence="5 12" id="KW-0337">GPI-anchor biosynthesis</keyword>
<dbReference type="PANTHER" id="PTHR12468:SF2">
    <property type="entry name" value="GPI MANNOSYLTRANSFERASE 2"/>
    <property type="match status" value="1"/>
</dbReference>
<keyword evidence="10 12" id="KW-1133">Transmembrane helix</keyword>
<feature type="transmembrane region" description="Helical" evidence="12">
    <location>
        <begin position="105"/>
        <end position="126"/>
    </location>
</feature>
<comment type="subcellular location">
    <subcellularLocation>
        <location evidence="1 12">Endoplasmic reticulum membrane</location>
        <topology evidence="1 12">Multi-pass membrane protein</topology>
    </subcellularLocation>
</comment>
<evidence type="ECO:0000313" key="13">
    <source>
        <dbReference type="EMBL" id="SCU84415.1"/>
    </source>
</evidence>
<feature type="transmembrane region" description="Helical" evidence="12">
    <location>
        <begin position="239"/>
        <end position="259"/>
    </location>
</feature>
<evidence type="ECO:0000256" key="12">
    <source>
        <dbReference type="RuleBase" id="RU363112"/>
    </source>
</evidence>
<evidence type="ECO:0000256" key="10">
    <source>
        <dbReference type="ARBA" id="ARBA00022989"/>
    </source>
</evidence>
<keyword evidence="9 12" id="KW-0256">Endoplasmic reticulum</keyword>
<proteinExistence type="inferred from homology"/>
<keyword evidence="7 12" id="KW-0808">Transferase</keyword>
<sequence>MAFRRITTVFFIVKVIQYGLIFFSPLRAFDTSTSLFIEQLGAKNDSLINKQFWNKLMAWDGVFYLKAMVTGKQEFEHEYAFSMEWPRFVRWLCRGNFELYNVLKIAVASELALNYISTLLLYGLTLQTFKKNTLRTHQLRALAEKSALIFVLSSATGFSTGPYSEPLSTVLTFLGILARELSIKTDALGRFECMWTRLPLYSIVSCVAFSLASINRSNCVLLGLYYIWDLLWLAKSGKYAKTLMFPLVSGFSMLGAYLYHRSYVPFQDFCPQRGEYCFSLGAKLPIPMINFYSFIQSRYWNNGFLKYWTLANIPNFLIALPNVVVLWYSTIYFSHQYPCRNLKPLIMITWAFLAGVIFFAHVQIVNRIGNFLPLHVWYLADRMNKSKKESVKVNGDDMLVKFYFLWLIFWVPLQTILFATFLPPA</sequence>
<dbReference type="GO" id="GO:0000009">
    <property type="term" value="F:alpha-1,6-mannosyltransferase activity"/>
    <property type="evidence" value="ECO:0007669"/>
    <property type="project" value="InterPro"/>
</dbReference>
<accession>A0A1G4J444</accession>
<comment type="similarity">
    <text evidence="3 12">Belongs to the PIGV family.</text>
</comment>
<protein>
    <recommendedName>
        <fullName evidence="4 12">GPI mannosyltransferase 2</fullName>
        <ecNumber evidence="12">2.4.1.-</ecNumber>
    </recommendedName>
</protein>
<gene>
    <name evidence="13" type="ORF">LAMI_0C07404G</name>
</gene>
<dbReference type="GO" id="GO:0004376">
    <property type="term" value="F:GPI mannosyltransferase activity"/>
    <property type="evidence" value="ECO:0007669"/>
    <property type="project" value="InterPro"/>
</dbReference>
<evidence type="ECO:0000256" key="5">
    <source>
        <dbReference type="ARBA" id="ARBA00022502"/>
    </source>
</evidence>
<dbReference type="GO" id="GO:0005789">
    <property type="term" value="C:endoplasmic reticulum membrane"/>
    <property type="evidence" value="ECO:0007669"/>
    <property type="project" value="UniProtKB-SubCell"/>
</dbReference>
<keyword evidence="8 12" id="KW-0812">Transmembrane</keyword>
<evidence type="ECO:0000313" key="14">
    <source>
        <dbReference type="Proteomes" id="UP000191024"/>
    </source>
</evidence>
<organism evidence="13 14">
    <name type="scientific">Lachancea mirantina</name>
    <dbReference type="NCBI Taxonomy" id="1230905"/>
    <lineage>
        <taxon>Eukaryota</taxon>
        <taxon>Fungi</taxon>
        <taxon>Dikarya</taxon>
        <taxon>Ascomycota</taxon>
        <taxon>Saccharomycotina</taxon>
        <taxon>Saccharomycetes</taxon>
        <taxon>Saccharomycetales</taxon>
        <taxon>Saccharomycetaceae</taxon>
        <taxon>Lachancea</taxon>
    </lineage>
</organism>
<dbReference type="GO" id="GO:0031501">
    <property type="term" value="C:mannosyltransferase complex"/>
    <property type="evidence" value="ECO:0007669"/>
    <property type="project" value="TreeGrafter"/>
</dbReference>
<dbReference type="PANTHER" id="PTHR12468">
    <property type="entry name" value="GPI MANNOSYLTRANSFERASE 2"/>
    <property type="match status" value="1"/>
</dbReference>
<dbReference type="STRING" id="1230905.A0A1G4J444"/>
<dbReference type="UniPathway" id="UPA00196"/>
<evidence type="ECO:0000256" key="4">
    <source>
        <dbReference type="ARBA" id="ARBA00013795"/>
    </source>
</evidence>
<dbReference type="EC" id="2.4.1.-" evidence="12"/>
<dbReference type="OrthoDB" id="10252502at2759"/>
<dbReference type="Pfam" id="PF04188">
    <property type="entry name" value="Mannosyl_trans2"/>
    <property type="match status" value="1"/>
</dbReference>
<evidence type="ECO:0000256" key="7">
    <source>
        <dbReference type="ARBA" id="ARBA00022679"/>
    </source>
</evidence>
<keyword evidence="11 12" id="KW-0472">Membrane</keyword>
<feature type="transmembrane region" description="Helical" evidence="12">
    <location>
        <begin position="7"/>
        <end position="26"/>
    </location>
</feature>